<keyword evidence="1" id="KW-1133">Transmembrane helix</keyword>
<evidence type="ECO:0000256" key="1">
    <source>
        <dbReference type="SAM" id="Phobius"/>
    </source>
</evidence>
<proteinExistence type="predicted"/>
<keyword evidence="3" id="KW-1185">Reference proteome</keyword>
<dbReference type="Proteomes" id="UP000198894">
    <property type="component" value="Unassembled WGS sequence"/>
</dbReference>
<organism evidence="2 3">
    <name type="scientific">Mesorhizobium muleiense</name>
    <dbReference type="NCBI Taxonomy" id="1004279"/>
    <lineage>
        <taxon>Bacteria</taxon>
        <taxon>Pseudomonadati</taxon>
        <taxon>Pseudomonadota</taxon>
        <taxon>Alphaproteobacteria</taxon>
        <taxon>Hyphomicrobiales</taxon>
        <taxon>Phyllobacteriaceae</taxon>
        <taxon>Mesorhizobium</taxon>
    </lineage>
</organism>
<sequence length="96" mass="10615">MTPHETRIVDGKKKRDPLAPIPDYYPAIVPVALFSSASLTAMNLALRDAFTQCVVDFRTGDLRFYWRQGGDPTVVAYIVALIEAKEAEYAGARLPS</sequence>
<name>A0A1G9AAQ8_9HYPH</name>
<gene>
    <name evidence="2" type="ORF">SAMN05428953_11321</name>
</gene>
<keyword evidence="1" id="KW-0812">Transmembrane</keyword>
<dbReference type="EMBL" id="FNEE01000013">
    <property type="protein sequence ID" value="SDK24343.1"/>
    <property type="molecule type" value="Genomic_DNA"/>
</dbReference>
<accession>A0A1G9AAQ8</accession>
<dbReference type="AlphaFoldDB" id="A0A1G9AAQ8"/>
<feature type="transmembrane region" description="Helical" evidence="1">
    <location>
        <begin position="24"/>
        <end position="46"/>
    </location>
</feature>
<keyword evidence="1" id="KW-0472">Membrane</keyword>
<reference evidence="3" key="1">
    <citation type="submission" date="2016-10" db="EMBL/GenBank/DDBJ databases">
        <authorList>
            <person name="Varghese N."/>
            <person name="Submissions S."/>
        </authorList>
    </citation>
    <scope>NUCLEOTIDE SEQUENCE [LARGE SCALE GENOMIC DNA]</scope>
    <source>
        <strain evidence="3">CGMCC 1.11022</strain>
    </source>
</reference>
<evidence type="ECO:0000313" key="3">
    <source>
        <dbReference type="Proteomes" id="UP000198894"/>
    </source>
</evidence>
<protein>
    <submittedName>
        <fullName evidence="2">Uncharacterized protein</fullName>
    </submittedName>
</protein>
<evidence type="ECO:0000313" key="2">
    <source>
        <dbReference type="EMBL" id="SDK24343.1"/>
    </source>
</evidence>